<dbReference type="InterPro" id="IPR012999">
    <property type="entry name" value="Pyr_OxRdtase_I_AS"/>
</dbReference>
<keyword evidence="6 9" id="KW-0560">Oxidoreductase</keyword>
<dbReference type="Proteomes" id="UP001243717">
    <property type="component" value="Unassembled WGS sequence"/>
</dbReference>
<evidence type="ECO:0000256" key="4">
    <source>
        <dbReference type="ARBA" id="ARBA00022827"/>
    </source>
</evidence>
<evidence type="ECO:0000259" key="10">
    <source>
        <dbReference type="Pfam" id="PF02852"/>
    </source>
</evidence>
<comment type="cofactor">
    <cofactor evidence="1">
        <name>FAD</name>
        <dbReference type="ChEBI" id="CHEBI:57692"/>
    </cofactor>
</comment>
<dbReference type="EMBL" id="JARXIC010000002">
    <property type="protein sequence ID" value="MDQ8193016.1"/>
    <property type="molecule type" value="Genomic_DNA"/>
</dbReference>
<accession>A0ABU1AE28</accession>
<keyword evidence="5" id="KW-0521">NADP</keyword>
<dbReference type="SUPFAM" id="SSF51905">
    <property type="entry name" value="FAD/NAD(P)-binding domain"/>
    <property type="match status" value="1"/>
</dbReference>
<evidence type="ECO:0000259" key="11">
    <source>
        <dbReference type="Pfam" id="PF07992"/>
    </source>
</evidence>
<dbReference type="PROSITE" id="PS00076">
    <property type="entry name" value="PYRIDINE_REDOX_1"/>
    <property type="match status" value="1"/>
</dbReference>
<keyword evidence="13" id="KW-1185">Reference proteome</keyword>
<evidence type="ECO:0000313" key="12">
    <source>
        <dbReference type="EMBL" id="MDQ8193016.1"/>
    </source>
</evidence>
<organism evidence="12 13">
    <name type="scientific">Thalassobacterium sedimentorum</name>
    <dbReference type="NCBI Taxonomy" id="3041258"/>
    <lineage>
        <taxon>Bacteria</taxon>
        <taxon>Pseudomonadati</taxon>
        <taxon>Verrucomicrobiota</taxon>
        <taxon>Opitutia</taxon>
        <taxon>Puniceicoccales</taxon>
        <taxon>Coraliomargaritaceae</taxon>
        <taxon>Thalassobacterium</taxon>
    </lineage>
</organism>
<dbReference type="InterPro" id="IPR023753">
    <property type="entry name" value="FAD/NAD-binding_dom"/>
</dbReference>
<dbReference type="Gene3D" id="3.30.390.30">
    <property type="match status" value="1"/>
</dbReference>
<dbReference type="InterPro" id="IPR001100">
    <property type="entry name" value="Pyr_nuc-diS_OxRdtase"/>
</dbReference>
<keyword evidence="4 9" id="KW-0274">FAD</keyword>
<protein>
    <submittedName>
        <fullName evidence="12">FAD-dependent oxidoreductase</fullName>
    </submittedName>
</protein>
<evidence type="ECO:0000256" key="8">
    <source>
        <dbReference type="ARBA" id="ARBA00023284"/>
    </source>
</evidence>
<dbReference type="InterPro" id="IPR004099">
    <property type="entry name" value="Pyr_nucl-diS_OxRdtase_dimer"/>
</dbReference>
<sequence>MSQTHFDYIVIGGGSGGYAAARTARETCEHVAIVDNAETLGGLCILRGCMPSKTLIYSAEVLHLAQKAEQFGLEIPTAAANMSQLHQRKLATIEDFSEYRQEQLQSDRFTLFRNHAKFVDAQTIELDDGTRLTADNFMIATGSTVSEPAIQGLSEVPYWTSDEVLELDFLPEKIIVLGGGIVACELAQFLRRIGSEVIQIQRSPHILKEMSPSAASVVETAFRDEGIQLYTDTALQKITHSEDGFSVSFDHKGKTITVAAPYLLNALGRKPATQGLCLEAAGIRTRKSGHIKCNAMQCTSNPKVYASGDVTGPHEIVHVAIMQGEVAAKHATGRPADPVHYDDLLGVVFTDPQIGSVGLSEAQLKARNIDYLSADYPFDDHGKSILMEAKYGYVKVFAERATGVVLGAECVSKDGGELIHAMAVAVTLKASVQDLLKVHWYHPTLSEIWSYPLEDIADEMSQ</sequence>
<keyword evidence="3 9" id="KW-0285">Flavoprotein</keyword>
<dbReference type="Gene3D" id="3.50.50.60">
    <property type="entry name" value="FAD/NAD(P)-binding domain"/>
    <property type="match status" value="2"/>
</dbReference>
<comment type="similarity">
    <text evidence="2 9">Belongs to the class-I pyridine nucleotide-disulfide oxidoreductase family.</text>
</comment>
<evidence type="ECO:0000256" key="7">
    <source>
        <dbReference type="ARBA" id="ARBA00023157"/>
    </source>
</evidence>
<keyword evidence="7" id="KW-1015">Disulfide bond</keyword>
<dbReference type="PRINTS" id="PR00368">
    <property type="entry name" value="FADPNR"/>
</dbReference>
<dbReference type="InterPro" id="IPR036188">
    <property type="entry name" value="FAD/NAD-bd_sf"/>
</dbReference>
<dbReference type="Pfam" id="PF07992">
    <property type="entry name" value="Pyr_redox_2"/>
    <property type="match status" value="1"/>
</dbReference>
<feature type="domain" description="Pyridine nucleotide-disulphide oxidoreductase dimerisation" evidence="10">
    <location>
        <begin position="347"/>
        <end position="449"/>
    </location>
</feature>
<dbReference type="SUPFAM" id="SSF55424">
    <property type="entry name" value="FAD/NAD-linked reductases, dimerisation (C-terminal) domain"/>
    <property type="match status" value="1"/>
</dbReference>
<evidence type="ECO:0000313" key="13">
    <source>
        <dbReference type="Proteomes" id="UP001243717"/>
    </source>
</evidence>
<reference evidence="12 13" key="1">
    <citation type="submission" date="2023-04" db="EMBL/GenBank/DDBJ databases">
        <title>A novel bacteria isolated from coastal sediment.</title>
        <authorList>
            <person name="Liu X.-J."/>
            <person name="Du Z.-J."/>
        </authorList>
    </citation>
    <scope>NUCLEOTIDE SEQUENCE [LARGE SCALE GENOMIC DNA]</scope>
    <source>
        <strain evidence="12 13">SDUM461004</strain>
    </source>
</reference>
<evidence type="ECO:0000256" key="9">
    <source>
        <dbReference type="RuleBase" id="RU003691"/>
    </source>
</evidence>
<dbReference type="RefSeq" id="WP_308983525.1">
    <property type="nucleotide sequence ID" value="NZ_JARXIC010000002.1"/>
</dbReference>
<keyword evidence="8 9" id="KW-0676">Redox-active center</keyword>
<comment type="caution">
    <text evidence="12">The sequence shown here is derived from an EMBL/GenBank/DDBJ whole genome shotgun (WGS) entry which is preliminary data.</text>
</comment>
<proteinExistence type="inferred from homology"/>
<feature type="domain" description="FAD/NAD(P)-binding" evidence="11">
    <location>
        <begin position="6"/>
        <end position="324"/>
    </location>
</feature>
<evidence type="ECO:0000256" key="6">
    <source>
        <dbReference type="ARBA" id="ARBA00023002"/>
    </source>
</evidence>
<dbReference type="PANTHER" id="PTHR43014:SF2">
    <property type="entry name" value="MERCURIC REDUCTASE"/>
    <property type="match status" value="1"/>
</dbReference>
<evidence type="ECO:0000256" key="3">
    <source>
        <dbReference type="ARBA" id="ARBA00022630"/>
    </source>
</evidence>
<evidence type="ECO:0000256" key="1">
    <source>
        <dbReference type="ARBA" id="ARBA00001974"/>
    </source>
</evidence>
<dbReference type="PIRSF" id="PIRSF000350">
    <property type="entry name" value="Mercury_reductase_MerA"/>
    <property type="match status" value="1"/>
</dbReference>
<dbReference type="InterPro" id="IPR016156">
    <property type="entry name" value="FAD/NAD-linked_Rdtase_dimer_sf"/>
</dbReference>
<name>A0ABU1AE28_9BACT</name>
<evidence type="ECO:0000256" key="5">
    <source>
        <dbReference type="ARBA" id="ARBA00022857"/>
    </source>
</evidence>
<dbReference type="PANTHER" id="PTHR43014">
    <property type="entry name" value="MERCURIC REDUCTASE"/>
    <property type="match status" value="1"/>
</dbReference>
<dbReference type="PRINTS" id="PR00411">
    <property type="entry name" value="PNDRDTASEI"/>
</dbReference>
<dbReference type="Pfam" id="PF02852">
    <property type="entry name" value="Pyr_redox_dim"/>
    <property type="match status" value="1"/>
</dbReference>
<evidence type="ECO:0000256" key="2">
    <source>
        <dbReference type="ARBA" id="ARBA00007532"/>
    </source>
</evidence>
<gene>
    <name evidence="12" type="ORF">QEH59_01165</name>
</gene>